<dbReference type="NCBIfam" id="TIGR01307">
    <property type="entry name" value="pgm_bpd_ind"/>
    <property type="match status" value="1"/>
</dbReference>
<dbReference type="AlphaFoldDB" id="A0A7G6E455"/>
<sequence>MPYKPVMLVILDGWGISDCQVGNAIALANKPCYNRLIDKYPSAVLETSGEAVGLPEGQMGNSEVGHLNIGAGRVVYQELTRINRAIRQGELAHNPVLKEAMETARERNKALHLMGLLSDGGVHSHIDHLFALLDMAKAQGVEEVYVHAILDGRDVLPANAKEYIVALEKKMQELNLGKIATVSGRYYTMDRDNRWERVEKAYRAMVAGEGIKACLALEAVEKAYSLKITDEFVEPTVIVDDKGEPVGRVKAGDVMIMYNFRADRAREISHAFTDEVFEPFARPCGYLNLHYVCFTQYDITINAPVAYPPQDLANTLGEVVSKAGLQQLRIAETEKYAHVTFFFNGGIEEAYPGEERILIPSPKVATYNLKPEMSACEISEKVLERIHEKEYDLIVLNYANPDMVGHTGQLEAGIKAIETVDYCLDMIIGPIVDKGGAILITADHGNAEQMEDKLTNQPLTSHTSNMVPVILVGKGTENLKLRHGALKDVAPTILDLMGLPKPPEMTGESLIVR</sequence>
<organism evidence="16 17">
    <name type="scientific">Thermanaerosceptrum fracticalcis</name>
    <dbReference type="NCBI Taxonomy" id="1712410"/>
    <lineage>
        <taxon>Bacteria</taxon>
        <taxon>Bacillati</taxon>
        <taxon>Bacillota</taxon>
        <taxon>Clostridia</taxon>
        <taxon>Eubacteriales</taxon>
        <taxon>Peptococcaceae</taxon>
        <taxon>Thermanaerosceptrum</taxon>
    </lineage>
</organism>
<dbReference type="OrthoDB" id="9800863at2"/>
<feature type="binding site" evidence="10 13">
    <location>
        <position position="406"/>
    </location>
    <ligand>
        <name>Mn(2+)</name>
        <dbReference type="ChEBI" id="CHEBI:29035"/>
        <label>1</label>
    </ligand>
</feature>
<dbReference type="PANTHER" id="PTHR31637">
    <property type="entry name" value="2,3-BISPHOSPHOGLYCERATE-INDEPENDENT PHOSPHOGLYCERATE MUTASE"/>
    <property type="match status" value="1"/>
</dbReference>
<dbReference type="PIRSF" id="PIRSF001492">
    <property type="entry name" value="IPGAM"/>
    <property type="match status" value="1"/>
</dbReference>
<comment type="cofactor">
    <cofactor evidence="10">
        <name>Mn(2+)</name>
        <dbReference type="ChEBI" id="CHEBI:29035"/>
    </cofactor>
    <text evidence="10">Binds 2 manganese ions per subunit.</text>
</comment>
<accession>A0A7G6E455</accession>
<evidence type="ECO:0000313" key="17">
    <source>
        <dbReference type="Proteomes" id="UP000515847"/>
    </source>
</evidence>
<dbReference type="FunFam" id="3.40.1450.10:FF:000001">
    <property type="entry name" value="2,3-bisphosphoglycerate-independent phosphoglycerate mutase"/>
    <property type="match status" value="1"/>
</dbReference>
<keyword evidence="6 10" id="KW-0324">Glycolysis</keyword>
<evidence type="ECO:0000259" key="14">
    <source>
        <dbReference type="Pfam" id="PF01676"/>
    </source>
</evidence>
<feature type="binding site" evidence="10 12">
    <location>
        <begin position="261"/>
        <end position="264"/>
    </location>
    <ligand>
        <name>substrate</name>
    </ligand>
</feature>
<dbReference type="RefSeq" id="WP_034420299.1">
    <property type="nucleotide sequence ID" value="NZ_CP045798.1"/>
</dbReference>
<dbReference type="Gene3D" id="3.40.1450.10">
    <property type="entry name" value="BPG-independent phosphoglycerate mutase, domain B"/>
    <property type="match status" value="1"/>
</dbReference>
<keyword evidence="8 10" id="KW-0413">Isomerase</keyword>
<evidence type="ECO:0000256" key="4">
    <source>
        <dbReference type="ARBA" id="ARBA00012026"/>
    </source>
</evidence>
<evidence type="ECO:0000256" key="6">
    <source>
        <dbReference type="ARBA" id="ARBA00023152"/>
    </source>
</evidence>
<dbReference type="SUPFAM" id="SSF53649">
    <property type="entry name" value="Alkaline phosphatase-like"/>
    <property type="match status" value="1"/>
</dbReference>
<name>A0A7G6E455_THEFR</name>
<evidence type="ECO:0000259" key="15">
    <source>
        <dbReference type="Pfam" id="PF06415"/>
    </source>
</evidence>
<feature type="binding site" evidence="10 13">
    <location>
        <position position="462"/>
    </location>
    <ligand>
        <name>Mn(2+)</name>
        <dbReference type="ChEBI" id="CHEBI:29035"/>
        <label>1</label>
    </ligand>
</feature>
<feature type="active site" description="Phosphoserine intermediate" evidence="10 11">
    <location>
        <position position="62"/>
    </location>
</feature>
<dbReference type="EC" id="5.4.2.12" evidence="4 10"/>
<evidence type="ECO:0000256" key="2">
    <source>
        <dbReference type="ARBA" id="ARBA00004798"/>
    </source>
</evidence>
<evidence type="ECO:0000256" key="3">
    <source>
        <dbReference type="ARBA" id="ARBA00008819"/>
    </source>
</evidence>
<dbReference type="UniPathway" id="UPA00109">
    <property type="reaction ID" value="UER00186"/>
</dbReference>
<feature type="binding site" evidence="10 13">
    <location>
        <position position="12"/>
    </location>
    <ligand>
        <name>Mn(2+)</name>
        <dbReference type="ChEBI" id="CHEBI:29035"/>
        <label>2</label>
    </ligand>
</feature>
<comment type="subunit">
    <text evidence="10">Monomer.</text>
</comment>
<feature type="binding site" evidence="10 12">
    <location>
        <position position="335"/>
    </location>
    <ligand>
        <name>substrate</name>
    </ligand>
</feature>
<feature type="binding site" evidence="10 13">
    <location>
        <position position="444"/>
    </location>
    <ligand>
        <name>Mn(2+)</name>
        <dbReference type="ChEBI" id="CHEBI:29035"/>
        <label>2</label>
    </ligand>
</feature>
<feature type="binding site" evidence="10 13">
    <location>
        <position position="402"/>
    </location>
    <ligand>
        <name>Mn(2+)</name>
        <dbReference type="ChEBI" id="CHEBI:29035"/>
        <label>1</label>
    </ligand>
</feature>
<evidence type="ECO:0000256" key="10">
    <source>
        <dbReference type="HAMAP-Rule" id="MF_01038"/>
    </source>
</evidence>
<dbReference type="GO" id="GO:0004619">
    <property type="term" value="F:phosphoglycerate mutase activity"/>
    <property type="evidence" value="ECO:0007669"/>
    <property type="project" value="UniProtKB-UniRule"/>
</dbReference>
<dbReference type="CDD" id="cd16010">
    <property type="entry name" value="iPGM"/>
    <property type="match status" value="1"/>
</dbReference>
<dbReference type="Pfam" id="PF01676">
    <property type="entry name" value="Metalloenzyme"/>
    <property type="match status" value="1"/>
</dbReference>
<proteinExistence type="inferred from homology"/>
<feature type="binding site" evidence="10 12">
    <location>
        <begin position="153"/>
        <end position="154"/>
    </location>
    <ligand>
        <name>substrate</name>
    </ligand>
</feature>
<dbReference type="HAMAP" id="MF_01038">
    <property type="entry name" value="GpmI"/>
    <property type="match status" value="1"/>
</dbReference>
<feature type="binding site" evidence="10 13">
    <location>
        <position position="443"/>
    </location>
    <ligand>
        <name>Mn(2+)</name>
        <dbReference type="ChEBI" id="CHEBI:29035"/>
        <label>2</label>
    </ligand>
</feature>
<feature type="domain" description="Metalloenzyme" evidence="14">
    <location>
        <begin position="4"/>
        <end position="500"/>
    </location>
</feature>
<evidence type="ECO:0000256" key="7">
    <source>
        <dbReference type="ARBA" id="ARBA00023211"/>
    </source>
</evidence>
<dbReference type="Gene3D" id="3.40.720.10">
    <property type="entry name" value="Alkaline Phosphatase, subunit A"/>
    <property type="match status" value="1"/>
</dbReference>
<keyword evidence="17" id="KW-1185">Reference proteome</keyword>
<dbReference type="Proteomes" id="UP000515847">
    <property type="component" value="Chromosome"/>
</dbReference>
<evidence type="ECO:0000313" key="16">
    <source>
        <dbReference type="EMBL" id="QNB46859.1"/>
    </source>
</evidence>
<reference evidence="16 17" key="1">
    <citation type="journal article" date="2019" name="Front. Microbiol.">
        <title>Thermoanaerosceptrum fracticalcis gen. nov. sp. nov., a Novel Fumarate-Fermenting Microorganism From a Deep Fractured Carbonate Aquifer of the US Great Basin.</title>
        <authorList>
            <person name="Hamilton-Brehm S.D."/>
            <person name="Stewart L.E."/>
            <person name="Zavarin M."/>
            <person name="Caldwell M."/>
            <person name="Lawson P.A."/>
            <person name="Onstott T.C."/>
            <person name="Grzymski J."/>
            <person name="Neveux I."/>
            <person name="Lollar B.S."/>
            <person name="Russell C.E."/>
            <person name="Moser D.P."/>
        </authorList>
    </citation>
    <scope>NUCLEOTIDE SEQUENCE [LARGE SCALE GENOMIC DNA]</scope>
    <source>
        <strain evidence="16 17">DRI-13</strain>
    </source>
</reference>
<evidence type="ECO:0000256" key="11">
    <source>
        <dbReference type="PIRSR" id="PIRSR001492-1"/>
    </source>
</evidence>
<dbReference type="SUPFAM" id="SSF64158">
    <property type="entry name" value="2,3-Bisphosphoglycerate-independent phosphoglycerate mutase, substrate-binding domain"/>
    <property type="match status" value="1"/>
</dbReference>
<evidence type="ECO:0000256" key="5">
    <source>
        <dbReference type="ARBA" id="ARBA00022723"/>
    </source>
</evidence>
<feature type="binding site" evidence="10 12">
    <location>
        <position position="123"/>
    </location>
    <ligand>
        <name>substrate</name>
    </ligand>
</feature>
<evidence type="ECO:0000256" key="9">
    <source>
        <dbReference type="ARBA" id="ARBA00071648"/>
    </source>
</evidence>
<dbReference type="GO" id="GO:0030145">
    <property type="term" value="F:manganese ion binding"/>
    <property type="evidence" value="ECO:0007669"/>
    <property type="project" value="UniProtKB-UniRule"/>
</dbReference>
<dbReference type="PANTHER" id="PTHR31637:SF0">
    <property type="entry name" value="2,3-BISPHOSPHOGLYCERATE-INDEPENDENT PHOSPHOGLYCERATE MUTASE"/>
    <property type="match status" value="1"/>
</dbReference>
<dbReference type="InterPro" id="IPR017850">
    <property type="entry name" value="Alkaline_phosphatase_core_sf"/>
</dbReference>
<evidence type="ECO:0000256" key="12">
    <source>
        <dbReference type="PIRSR" id="PIRSR001492-2"/>
    </source>
</evidence>
<keyword evidence="5 10" id="KW-0479">Metal-binding</keyword>
<feature type="domain" description="BPG-independent PGAM N-terminal" evidence="15">
    <location>
        <begin position="82"/>
        <end position="298"/>
    </location>
</feature>
<evidence type="ECO:0000256" key="13">
    <source>
        <dbReference type="PIRSR" id="PIRSR001492-3"/>
    </source>
</evidence>
<comment type="similarity">
    <text evidence="3 10">Belongs to the BPG-independent phosphoglycerate mutase family.</text>
</comment>
<comment type="pathway">
    <text evidence="2 10">Carbohydrate degradation; glycolysis; pyruvate from D-glyceraldehyde 3-phosphate: step 3/5.</text>
</comment>
<keyword evidence="7 10" id="KW-0464">Manganese</keyword>
<feature type="binding site" evidence="10 12">
    <location>
        <position position="191"/>
    </location>
    <ligand>
        <name>substrate</name>
    </ligand>
</feature>
<comment type="function">
    <text evidence="10">Catalyzes the interconversion of 2-phosphoglycerate and 3-phosphoglycerate.</text>
</comment>
<feature type="binding site" evidence="10 12">
    <location>
        <position position="185"/>
    </location>
    <ligand>
        <name>substrate</name>
    </ligand>
</feature>
<dbReference type="KEGG" id="tfr:BR63_11395"/>
<dbReference type="GO" id="GO:0006007">
    <property type="term" value="P:glucose catabolic process"/>
    <property type="evidence" value="ECO:0007669"/>
    <property type="project" value="InterPro"/>
</dbReference>
<gene>
    <name evidence="10" type="primary">gpmI</name>
    <name evidence="16" type="ORF">BR63_11395</name>
</gene>
<dbReference type="Pfam" id="PF06415">
    <property type="entry name" value="iPGM_N"/>
    <property type="match status" value="1"/>
</dbReference>
<feature type="binding site" evidence="10 13">
    <location>
        <position position="62"/>
    </location>
    <ligand>
        <name>Mn(2+)</name>
        <dbReference type="ChEBI" id="CHEBI:29035"/>
        <label>2</label>
    </ligand>
</feature>
<comment type="catalytic activity">
    <reaction evidence="1 10">
        <text>(2R)-2-phosphoglycerate = (2R)-3-phosphoglycerate</text>
        <dbReference type="Rhea" id="RHEA:15901"/>
        <dbReference type="ChEBI" id="CHEBI:58272"/>
        <dbReference type="ChEBI" id="CHEBI:58289"/>
        <dbReference type="EC" id="5.4.2.12"/>
    </reaction>
</comment>
<evidence type="ECO:0000256" key="1">
    <source>
        <dbReference type="ARBA" id="ARBA00000370"/>
    </source>
</evidence>
<protein>
    <recommendedName>
        <fullName evidence="9 10">2,3-bisphosphoglycerate-independent phosphoglycerate mutase</fullName>
        <shortName evidence="10">BPG-independent PGAM</shortName>
        <shortName evidence="10">Phosphoglyceromutase</shortName>
        <shortName evidence="10">iPGM</shortName>
        <ecNumber evidence="4 10">5.4.2.12</ecNumber>
    </recommendedName>
</protein>
<dbReference type="InterPro" id="IPR036646">
    <property type="entry name" value="PGAM_B_sf"/>
</dbReference>
<dbReference type="GO" id="GO:0005829">
    <property type="term" value="C:cytosol"/>
    <property type="evidence" value="ECO:0007669"/>
    <property type="project" value="TreeGrafter"/>
</dbReference>
<dbReference type="InterPro" id="IPR011258">
    <property type="entry name" value="BPG-indep_PGM_N"/>
</dbReference>
<dbReference type="InterPro" id="IPR006124">
    <property type="entry name" value="Metalloenzyme"/>
</dbReference>
<dbReference type="InterPro" id="IPR005995">
    <property type="entry name" value="Pgm_bpd_ind"/>
</dbReference>
<dbReference type="EMBL" id="CP045798">
    <property type="protein sequence ID" value="QNB46859.1"/>
    <property type="molecule type" value="Genomic_DNA"/>
</dbReference>
<dbReference type="GO" id="GO:0006096">
    <property type="term" value="P:glycolytic process"/>
    <property type="evidence" value="ECO:0007669"/>
    <property type="project" value="UniProtKB-UniRule"/>
</dbReference>
<evidence type="ECO:0000256" key="8">
    <source>
        <dbReference type="ARBA" id="ARBA00023235"/>
    </source>
</evidence>